<dbReference type="SUPFAM" id="SSF55811">
    <property type="entry name" value="Nudix"/>
    <property type="match status" value="1"/>
</dbReference>
<dbReference type="Gene3D" id="3.90.79.10">
    <property type="entry name" value="Nucleoside Triphosphate Pyrophosphohydrolase"/>
    <property type="match status" value="1"/>
</dbReference>
<evidence type="ECO:0000259" key="1">
    <source>
        <dbReference type="PROSITE" id="PS51462"/>
    </source>
</evidence>
<dbReference type="PANTHER" id="PTHR10885">
    <property type="entry name" value="ISOPENTENYL-DIPHOSPHATE DELTA-ISOMERASE"/>
    <property type="match status" value="1"/>
</dbReference>
<dbReference type="CDD" id="cd04692">
    <property type="entry name" value="NUDIX_Hydrolase"/>
    <property type="match status" value="1"/>
</dbReference>
<dbReference type="GO" id="GO:0005737">
    <property type="term" value="C:cytoplasm"/>
    <property type="evidence" value="ECO:0007669"/>
    <property type="project" value="TreeGrafter"/>
</dbReference>
<dbReference type="GO" id="GO:0004452">
    <property type="term" value="F:isopentenyl-diphosphate delta-isomerase activity"/>
    <property type="evidence" value="ECO:0007669"/>
    <property type="project" value="TreeGrafter"/>
</dbReference>
<gene>
    <name evidence="2" type="ORF">DIT97_29130</name>
</gene>
<name>A0A3D3RDF2_9PLAN</name>
<proteinExistence type="predicted"/>
<dbReference type="Pfam" id="PF00293">
    <property type="entry name" value="NUDIX"/>
    <property type="match status" value="1"/>
</dbReference>
<protein>
    <submittedName>
        <fullName evidence="2">NUDIX hydrolase</fullName>
    </submittedName>
</protein>
<reference evidence="2 3" key="1">
    <citation type="journal article" date="2018" name="Nat. Biotechnol.">
        <title>A standardized bacterial taxonomy based on genome phylogeny substantially revises the tree of life.</title>
        <authorList>
            <person name="Parks D.H."/>
            <person name="Chuvochina M."/>
            <person name="Waite D.W."/>
            <person name="Rinke C."/>
            <person name="Skarshewski A."/>
            <person name="Chaumeil P.A."/>
            <person name="Hugenholtz P."/>
        </authorList>
    </citation>
    <scope>NUCLEOTIDE SEQUENCE [LARGE SCALE GENOMIC DNA]</scope>
    <source>
        <strain evidence="2">UBA9375</strain>
    </source>
</reference>
<dbReference type="GO" id="GO:0016787">
    <property type="term" value="F:hydrolase activity"/>
    <property type="evidence" value="ECO:0007669"/>
    <property type="project" value="UniProtKB-KW"/>
</dbReference>
<feature type="domain" description="Nudix hydrolase" evidence="1">
    <location>
        <begin position="30"/>
        <end position="157"/>
    </location>
</feature>
<evidence type="ECO:0000313" key="3">
    <source>
        <dbReference type="Proteomes" id="UP000263642"/>
    </source>
</evidence>
<dbReference type="AlphaFoldDB" id="A0A3D3RDF2"/>
<dbReference type="InterPro" id="IPR000086">
    <property type="entry name" value="NUDIX_hydrolase_dom"/>
</dbReference>
<dbReference type="InterPro" id="IPR015797">
    <property type="entry name" value="NUDIX_hydrolase-like_dom_sf"/>
</dbReference>
<dbReference type="Proteomes" id="UP000263642">
    <property type="component" value="Unassembled WGS sequence"/>
</dbReference>
<comment type="caution">
    <text evidence="2">The sequence shown here is derived from an EMBL/GenBank/DDBJ whole genome shotgun (WGS) entry which is preliminary data.</text>
</comment>
<dbReference type="EMBL" id="DQAY01000181">
    <property type="protein sequence ID" value="HCO26874.1"/>
    <property type="molecule type" value="Genomic_DNA"/>
</dbReference>
<keyword evidence="2" id="KW-0378">Hydrolase</keyword>
<dbReference type="PANTHER" id="PTHR10885:SF20">
    <property type="entry name" value="NUDIX HYDROLASE DOMAIN-CONTAINING PROTEIN"/>
    <property type="match status" value="1"/>
</dbReference>
<dbReference type="PROSITE" id="PS51462">
    <property type="entry name" value="NUDIX"/>
    <property type="match status" value="1"/>
</dbReference>
<sequence length="168" mass="19698">MQSEELFDVVDEQDQILEQLPRSVVHARKLLHRAANVFVFNSQGKLLLQFRSATKDEYPHCYTSSASGHLSAGEDYLESAQREMQEEIGVETPLEWLEKFPGTPDNAFEHTVLFRTFSDGPFTFDPVEIERGEFFELTHIDQMLIEDEIQFTPPFRQLYRWYRQNCSD</sequence>
<dbReference type="GO" id="GO:0009240">
    <property type="term" value="P:isopentenyl diphosphate biosynthetic process"/>
    <property type="evidence" value="ECO:0007669"/>
    <property type="project" value="TreeGrafter"/>
</dbReference>
<evidence type="ECO:0000313" key="2">
    <source>
        <dbReference type="EMBL" id="HCO26874.1"/>
    </source>
</evidence>
<organism evidence="2 3">
    <name type="scientific">Gimesia maris</name>
    <dbReference type="NCBI Taxonomy" id="122"/>
    <lineage>
        <taxon>Bacteria</taxon>
        <taxon>Pseudomonadati</taxon>
        <taxon>Planctomycetota</taxon>
        <taxon>Planctomycetia</taxon>
        <taxon>Planctomycetales</taxon>
        <taxon>Planctomycetaceae</taxon>
        <taxon>Gimesia</taxon>
    </lineage>
</organism>
<accession>A0A3D3RDF2</accession>